<dbReference type="InterPro" id="IPR003583">
    <property type="entry name" value="Hlx-hairpin-Hlx_DNA-bd_motif"/>
</dbReference>
<dbReference type="Pfam" id="PF14520">
    <property type="entry name" value="HHH_5"/>
    <property type="match status" value="1"/>
</dbReference>
<reference evidence="2" key="1">
    <citation type="submission" date="2018-05" db="EMBL/GenBank/DDBJ databases">
        <authorList>
            <person name="Lanie J.A."/>
            <person name="Ng W.-L."/>
            <person name="Kazmierczak K.M."/>
            <person name="Andrzejewski T.M."/>
            <person name="Davidsen T.M."/>
            <person name="Wayne K.J."/>
            <person name="Tettelin H."/>
            <person name="Glass J.I."/>
            <person name="Rusch D."/>
            <person name="Podicherti R."/>
            <person name="Tsui H.-C.T."/>
            <person name="Winkler M.E."/>
        </authorList>
    </citation>
    <scope>NUCLEOTIDE SEQUENCE</scope>
</reference>
<name>A0A382TH02_9ZZZZ</name>
<dbReference type="Gene3D" id="3.40.50.10130">
    <property type="match status" value="1"/>
</dbReference>
<dbReference type="InterPro" id="IPR011335">
    <property type="entry name" value="Restrct_endonuc-II-like"/>
</dbReference>
<dbReference type="GO" id="GO:0006281">
    <property type="term" value="P:DNA repair"/>
    <property type="evidence" value="ECO:0007669"/>
    <property type="project" value="InterPro"/>
</dbReference>
<dbReference type="AlphaFoldDB" id="A0A382TH02"/>
<dbReference type="InterPro" id="IPR010994">
    <property type="entry name" value="RuvA_2-like"/>
</dbReference>
<dbReference type="Pfam" id="PF02732">
    <property type="entry name" value="ERCC4"/>
    <property type="match status" value="1"/>
</dbReference>
<evidence type="ECO:0000313" key="2">
    <source>
        <dbReference type="EMBL" id="SVD21389.1"/>
    </source>
</evidence>
<proteinExistence type="predicted"/>
<gene>
    <name evidence="2" type="ORF">METZ01_LOCUS374243</name>
</gene>
<dbReference type="Gene3D" id="1.10.150.20">
    <property type="entry name" value="5' to 3' exonuclease, C-terminal subdomain"/>
    <property type="match status" value="1"/>
</dbReference>
<dbReference type="SUPFAM" id="SSF47781">
    <property type="entry name" value="RuvA domain 2-like"/>
    <property type="match status" value="1"/>
</dbReference>
<dbReference type="InterPro" id="IPR006166">
    <property type="entry name" value="ERCC4_domain"/>
</dbReference>
<feature type="domain" description="Helix-hairpin-helix DNA-binding motif class 1" evidence="1">
    <location>
        <begin position="179"/>
        <end position="198"/>
    </location>
</feature>
<organism evidence="2">
    <name type="scientific">marine metagenome</name>
    <dbReference type="NCBI Taxonomy" id="408172"/>
    <lineage>
        <taxon>unclassified sequences</taxon>
        <taxon>metagenomes</taxon>
        <taxon>ecological metagenomes</taxon>
    </lineage>
</organism>
<accession>A0A382TH02</accession>
<protein>
    <recommendedName>
        <fullName evidence="1">Helix-hairpin-helix DNA-binding motif class 1 domain-containing protein</fullName>
    </recommendedName>
</protein>
<dbReference type="GO" id="GO:0004518">
    <property type="term" value="F:nuclease activity"/>
    <property type="evidence" value="ECO:0007669"/>
    <property type="project" value="InterPro"/>
</dbReference>
<dbReference type="SMART" id="SM00278">
    <property type="entry name" value="HhH1"/>
    <property type="match status" value="2"/>
</dbReference>
<dbReference type="EMBL" id="UINC01136552">
    <property type="protein sequence ID" value="SVD21389.1"/>
    <property type="molecule type" value="Genomic_DNA"/>
</dbReference>
<sequence>MKLTIDSRENSKLSEAVEKEAVGMNIPTEKTWLEIGDYVFDDVCFEAKSSFDFLQSVMNKRIWSQIDNMDRAYKNNNVIIYGTIDSAITQYIKNIKVTPKWKPQNTDSLQRKIYFHNKFMGAVGRIILDTDCNVILTSNEKMGAKVICSVFKMKPIDREVYQPRLIKQKKISTTDLRIDVLTTIKGISEEKAILLIKEFGSIMEIGETSVSELCKLKGMGETLANRILNTLNSEEKQVI</sequence>
<evidence type="ECO:0000259" key="1">
    <source>
        <dbReference type="SMART" id="SM00278"/>
    </source>
</evidence>
<dbReference type="GO" id="GO:0003677">
    <property type="term" value="F:DNA binding"/>
    <property type="evidence" value="ECO:0007669"/>
    <property type="project" value="InterPro"/>
</dbReference>
<dbReference type="SUPFAM" id="SSF52980">
    <property type="entry name" value="Restriction endonuclease-like"/>
    <property type="match status" value="1"/>
</dbReference>
<feature type="domain" description="Helix-hairpin-helix DNA-binding motif class 1" evidence="1">
    <location>
        <begin position="211"/>
        <end position="230"/>
    </location>
</feature>